<feature type="region of interest" description="Disordered" evidence="1">
    <location>
        <begin position="110"/>
        <end position="145"/>
    </location>
</feature>
<feature type="compositionally biased region" description="Polar residues" evidence="1">
    <location>
        <begin position="110"/>
        <end position="120"/>
    </location>
</feature>
<gene>
    <name evidence="4" type="ORF">K8V00_05905</name>
</gene>
<accession>A0A921F8Z0</accession>
<evidence type="ECO:0000313" key="4">
    <source>
        <dbReference type="EMBL" id="HJE97136.1"/>
    </source>
</evidence>
<dbReference type="InterPro" id="IPR036779">
    <property type="entry name" value="LysM_dom_sf"/>
</dbReference>
<feature type="domain" description="LysM" evidence="3">
    <location>
        <begin position="27"/>
        <end position="71"/>
    </location>
</feature>
<evidence type="ECO:0000256" key="2">
    <source>
        <dbReference type="SAM" id="SignalP"/>
    </source>
</evidence>
<dbReference type="Pfam" id="PF01476">
    <property type="entry name" value="LysM"/>
    <property type="match status" value="1"/>
</dbReference>
<dbReference type="Proteomes" id="UP000707535">
    <property type="component" value="Unassembled WGS sequence"/>
</dbReference>
<comment type="caution">
    <text evidence="4">The sequence shown here is derived from an EMBL/GenBank/DDBJ whole genome shotgun (WGS) entry which is preliminary data.</text>
</comment>
<protein>
    <submittedName>
        <fullName evidence="4">LysM domain-containing protein</fullName>
    </submittedName>
</protein>
<dbReference type="InterPro" id="IPR018392">
    <property type="entry name" value="LysM"/>
</dbReference>
<organism evidence="4 5">
    <name type="scientific">Ligilactobacillus acidipiscis</name>
    <dbReference type="NCBI Taxonomy" id="89059"/>
    <lineage>
        <taxon>Bacteria</taxon>
        <taxon>Bacillati</taxon>
        <taxon>Bacillota</taxon>
        <taxon>Bacilli</taxon>
        <taxon>Lactobacillales</taxon>
        <taxon>Lactobacillaceae</taxon>
        <taxon>Ligilactobacillus</taxon>
    </lineage>
</organism>
<feature type="signal peptide" evidence="2">
    <location>
        <begin position="1"/>
        <end position="26"/>
    </location>
</feature>
<proteinExistence type="predicted"/>
<dbReference type="Gene3D" id="3.10.350.10">
    <property type="entry name" value="LysM domain"/>
    <property type="match status" value="1"/>
</dbReference>
<name>A0A921F8Z0_9LACO</name>
<evidence type="ECO:0000256" key="1">
    <source>
        <dbReference type="SAM" id="MobiDB-lite"/>
    </source>
</evidence>
<evidence type="ECO:0000313" key="5">
    <source>
        <dbReference type="Proteomes" id="UP000707535"/>
    </source>
</evidence>
<dbReference type="AlphaFoldDB" id="A0A921F8Z0"/>
<feature type="chain" id="PRO_5036860427" evidence="2">
    <location>
        <begin position="27"/>
        <end position="220"/>
    </location>
</feature>
<feature type="compositionally biased region" description="Low complexity" evidence="1">
    <location>
        <begin position="121"/>
        <end position="145"/>
    </location>
</feature>
<sequence length="220" mass="23127">MKIRKIVLSTAAGAGLFLAGTGIANADTVTVKSGDTVSSIAKTYQTTVANIEKLNHLADVNSIYVGEKLETGTSVKNQINAQSDYQYPSVQRHETTSALAQTSKAVPVTSSSSQLSQAVPTTNTSSQAKTTASNNSSATTTTTTSSSSESAAKAWIANKESGGSYTATNGQYYGKYQLTLSYLNGDLSASNQESVADSYVSSTYGSWSAAKSHWESYGWY</sequence>
<dbReference type="EMBL" id="DYXG01000057">
    <property type="protein sequence ID" value="HJE97136.1"/>
    <property type="molecule type" value="Genomic_DNA"/>
</dbReference>
<reference evidence="4" key="2">
    <citation type="submission" date="2021-09" db="EMBL/GenBank/DDBJ databases">
        <authorList>
            <person name="Gilroy R."/>
        </authorList>
    </citation>
    <scope>NUCLEOTIDE SEQUENCE</scope>
    <source>
        <strain evidence="4">CHK174-6876</strain>
    </source>
</reference>
<dbReference type="PROSITE" id="PS51782">
    <property type="entry name" value="LYSM"/>
    <property type="match status" value="1"/>
</dbReference>
<dbReference type="SMART" id="SM00257">
    <property type="entry name" value="LysM"/>
    <property type="match status" value="1"/>
</dbReference>
<evidence type="ECO:0000259" key="3">
    <source>
        <dbReference type="PROSITE" id="PS51782"/>
    </source>
</evidence>
<keyword evidence="2" id="KW-0732">Signal</keyword>
<dbReference type="CDD" id="cd00118">
    <property type="entry name" value="LysM"/>
    <property type="match status" value="1"/>
</dbReference>
<dbReference type="SUPFAM" id="SSF54106">
    <property type="entry name" value="LysM domain"/>
    <property type="match status" value="1"/>
</dbReference>
<reference evidence="4" key="1">
    <citation type="journal article" date="2021" name="PeerJ">
        <title>Extensive microbial diversity within the chicken gut microbiome revealed by metagenomics and culture.</title>
        <authorList>
            <person name="Gilroy R."/>
            <person name="Ravi A."/>
            <person name="Getino M."/>
            <person name="Pursley I."/>
            <person name="Horton D.L."/>
            <person name="Alikhan N.F."/>
            <person name="Baker D."/>
            <person name="Gharbi K."/>
            <person name="Hall N."/>
            <person name="Watson M."/>
            <person name="Adriaenssens E.M."/>
            <person name="Foster-Nyarko E."/>
            <person name="Jarju S."/>
            <person name="Secka A."/>
            <person name="Antonio M."/>
            <person name="Oren A."/>
            <person name="Chaudhuri R.R."/>
            <person name="La Ragione R."/>
            <person name="Hildebrand F."/>
            <person name="Pallen M.J."/>
        </authorList>
    </citation>
    <scope>NUCLEOTIDE SEQUENCE</scope>
    <source>
        <strain evidence="4">CHK174-6876</strain>
    </source>
</reference>